<feature type="domain" description="RRM" evidence="11">
    <location>
        <begin position="8"/>
        <end position="92"/>
    </location>
</feature>
<evidence type="ECO:0000313" key="12">
    <source>
        <dbReference type="EMBL" id="OMJ91921.1"/>
    </source>
</evidence>
<evidence type="ECO:0000256" key="10">
    <source>
        <dbReference type="PROSITE-ProRule" id="PRU00176"/>
    </source>
</evidence>
<keyword evidence="7" id="KW-0508">mRNA splicing</keyword>
<dbReference type="FunFam" id="3.30.70.330:FF:000039">
    <property type="entry name" value="U1 small nuclear ribonucleoprotein A"/>
    <property type="match status" value="1"/>
</dbReference>
<dbReference type="Proteomes" id="UP000187209">
    <property type="component" value="Unassembled WGS sequence"/>
</dbReference>
<dbReference type="GO" id="GO:0005681">
    <property type="term" value="C:spliceosomal complex"/>
    <property type="evidence" value="ECO:0007669"/>
    <property type="project" value="UniProtKB-KW"/>
</dbReference>
<keyword evidence="13" id="KW-1185">Reference proteome</keyword>
<evidence type="ECO:0000256" key="2">
    <source>
        <dbReference type="ARBA" id="ARBA00007243"/>
    </source>
</evidence>
<dbReference type="PANTHER" id="PTHR10501">
    <property type="entry name" value="U1 SMALL NUCLEAR RIBONUCLEOPROTEIN A/U2 SMALL NUCLEAR RIBONUCLEOPROTEIN B"/>
    <property type="match status" value="1"/>
</dbReference>
<evidence type="ECO:0000256" key="1">
    <source>
        <dbReference type="ARBA" id="ARBA00004123"/>
    </source>
</evidence>
<dbReference type="InterPro" id="IPR035979">
    <property type="entry name" value="RBD_domain_sf"/>
</dbReference>
<dbReference type="InterPro" id="IPR000504">
    <property type="entry name" value="RRM_dom"/>
</dbReference>
<organism evidence="12 13">
    <name type="scientific">Stentor coeruleus</name>
    <dbReference type="NCBI Taxonomy" id="5963"/>
    <lineage>
        <taxon>Eukaryota</taxon>
        <taxon>Sar</taxon>
        <taxon>Alveolata</taxon>
        <taxon>Ciliophora</taxon>
        <taxon>Postciliodesmatophora</taxon>
        <taxon>Heterotrichea</taxon>
        <taxon>Heterotrichida</taxon>
        <taxon>Stentoridae</taxon>
        <taxon>Stentor</taxon>
    </lineage>
</organism>
<keyword evidence="4" id="KW-0747">Spliceosome</keyword>
<dbReference type="GO" id="GO:0003723">
    <property type="term" value="F:RNA binding"/>
    <property type="evidence" value="ECO:0007669"/>
    <property type="project" value="UniProtKB-UniRule"/>
</dbReference>
<evidence type="ECO:0000256" key="9">
    <source>
        <dbReference type="ARBA" id="ARBA00023274"/>
    </source>
</evidence>
<dbReference type="GO" id="GO:0030532">
    <property type="term" value="C:small nuclear ribonucleoprotein complex"/>
    <property type="evidence" value="ECO:0007669"/>
    <property type="project" value="UniProtKB-ARBA"/>
</dbReference>
<dbReference type="AlphaFoldDB" id="A0A1R2CSE0"/>
<name>A0A1R2CSE0_9CILI</name>
<evidence type="ECO:0000256" key="4">
    <source>
        <dbReference type="ARBA" id="ARBA00022728"/>
    </source>
</evidence>
<keyword evidence="6 10" id="KW-0694">RNA-binding</keyword>
<dbReference type="OrthoDB" id="277802at2759"/>
<dbReference type="PROSITE" id="PS50102">
    <property type="entry name" value="RRM"/>
    <property type="match status" value="2"/>
</dbReference>
<evidence type="ECO:0000256" key="6">
    <source>
        <dbReference type="ARBA" id="ARBA00022884"/>
    </source>
</evidence>
<comment type="caution">
    <text evidence="12">The sequence shown here is derived from an EMBL/GenBank/DDBJ whole genome shotgun (WGS) entry which is preliminary data.</text>
</comment>
<dbReference type="GO" id="GO:0006397">
    <property type="term" value="P:mRNA processing"/>
    <property type="evidence" value="ECO:0007669"/>
    <property type="project" value="UniProtKB-KW"/>
</dbReference>
<feature type="domain" description="RRM" evidence="11">
    <location>
        <begin position="146"/>
        <end position="219"/>
    </location>
</feature>
<evidence type="ECO:0000313" key="13">
    <source>
        <dbReference type="Proteomes" id="UP000187209"/>
    </source>
</evidence>
<gene>
    <name evidence="12" type="ORF">SteCoe_5483</name>
</gene>
<protein>
    <recommendedName>
        <fullName evidence="11">RRM domain-containing protein</fullName>
    </recommendedName>
</protein>
<dbReference type="Pfam" id="PF00076">
    <property type="entry name" value="RRM_1"/>
    <property type="match status" value="2"/>
</dbReference>
<comment type="subcellular location">
    <subcellularLocation>
        <location evidence="1">Nucleus</location>
    </subcellularLocation>
</comment>
<dbReference type="EMBL" id="MPUH01000072">
    <property type="protein sequence ID" value="OMJ91921.1"/>
    <property type="molecule type" value="Genomic_DNA"/>
</dbReference>
<evidence type="ECO:0000256" key="7">
    <source>
        <dbReference type="ARBA" id="ARBA00023187"/>
    </source>
</evidence>
<keyword evidence="3" id="KW-0507">mRNA processing</keyword>
<dbReference type="FunFam" id="3.30.70.330:FF:000029">
    <property type="entry name" value="U2 small nuclear ribonucleoprotein B"/>
    <property type="match status" value="1"/>
</dbReference>
<keyword evidence="8" id="KW-0539">Nucleus</keyword>
<evidence type="ECO:0000256" key="5">
    <source>
        <dbReference type="ARBA" id="ARBA00022737"/>
    </source>
</evidence>
<comment type="similarity">
    <text evidence="2">Belongs to the RRM U1 A/B'' family.</text>
</comment>
<evidence type="ECO:0000259" key="11">
    <source>
        <dbReference type="PROSITE" id="PS50102"/>
    </source>
</evidence>
<sequence>MDTEDGNETLYIQNLNEKIKSQGKTHIEMKGFLYQLFSHYGTVLDVINQSQYRMRGQAFVIFDTKQEAENAMRLLQGYYFYGKSMKLSYAQHKSDIIAKRDGVYIERPSSYSTEKRLEFFNRLKLKNSIKHRSDLGTTNGTFGSNNILFLERLEGSVSEAFLGNIFGLYPGFKEVRLVSEKGVAFVEYYDNEEAAKALIGLNGFKVSPTCQLFITYAKRG</sequence>
<evidence type="ECO:0000256" key="8">
    <source>
        <dbReference type="ARBA" id="ARBA00023242"/>
    </source>
</evidence>
<dbReference type="SMART" id="SM00360">
    <property type="entry name" value="RRM"/>
    <property type="match status" value="2"/>
</dbReference>
<dbReference type="CDD" id="cd12246">
    <property type="entry name" value="RRM1_U1A_like"/>
    <property type="match status" value="1"/>
</dbReference>
<dbReference type="CDD" id="cd12247">
    <property type="entry name" value="RRM2_U1A_like"/>
    <property type="match status" value="1"/>
</dbReference>
<accession>A0A1R2CSE0</accession>
<dbReference type="Gene3D" id="3.30.70.330">
    <property type="match status" value="2"/>
</dbReference>
<dbReference type="SUPFAM" id="SSF54928">
    <property type="entry name" value="RNA-binding domain, RBD"/>
    <property type="match status" value="1"/>
</dbReference>
<evidence type="ECO:0000256" key="3">
    <source>
        <dbReference type="ARBA" id="ARBA00022664"/>
    </source>
</evidence>
<dbReference type="InterPro" id="IPR012677">
    <property type="entry name" value="Nucleotide-bd_a/b_plait_sf"/>
</dbReference>
<reference evidence="12 13" key="1">
    <citation type="submission" date="2016-11" db="EMBL/GenBank/DDBJ databases">
        <title>The macronuclear genome of Stentor coeruleus: a giant cell with tiny introns.</title>
        <authorList>
            <person name="Slabodnick M."/>
            <person name="Ruby J.G."/>
            <person name="Reiff S.B."/>
            <person name="Swart E.C."/>
            <person name="Gosai S."/>
            <person name="Prabakaran S."/>
            <person name="Witkowska E."/>
            <person name="Larue G.E."/>
            <person name="Fisher S."/>
            <person name="Freeman R.M."/>
            <person name="Gunawardena J."/>
            <person name="Chu W."/>
            <person name="Stover N.A."/>
            <person name="Gregory B.D."/>
            <person name="Nowacki M."/>
            <person name="Derisi J."/>
            <person name="Roy S.W."/>
            <person name="Marshall W.F."/>
            <person name="Sood P."/>
        </authorList>
    </citation>
    <scope>NUCLEOTIDE SEQUENCE [LARGE SCALE GENOMIC DNA]</scope>
    <source>
        <strain evidence="12">WM001</strain>
    </source>
</reference>
<dbReference type="GO" id="GO:0008380">
    <property type="term" value="P:RNA splicing"/>
    <property type="evidence" value="ECO:0007669"/>
    <property type="project" value="UniProtKB-KW"/>
</dbReference>
<proteinExistence type="inferred from homology"/>
<keyword evidence="5" id="KW-0677">Repeat</keyword>
<keyword evidence="9" id="KW-0687">Ribonucleoprotein</keyword>